<feature type="non-terminal residue" evidence="1">
    <location>
        <position position="111"/>
    </location>
</feature>
<dbReference type="InterPro" id="IPR043504">
    <property type="entry name" value="Peptidase_S1_PA_chymotrypsin"/>
</dbReference>
<protein>
    <submittedName>
        <fullName evidence="1">Uncharacterized protein</fullName>
    </submittedName>
</protein>
<organism evidence="1 2">
    <name type="scientific">Owenia fusiformis</name>
    <name type="common">Polychaete worm</name>
    <dbReference type="NCBI Taxonomy" id="6347"/>
    <lineage>
        <taxon>Eukaryota</taxon>
        <taxon>Metazoa</taxon>
        <taxon>Spiralia</taxon>
        <taxon>Lophotrochozoa</taxon>
        <taxon>Annelida</taxon>
        <taxon>Polychaeta</taxon>
        <taxon>Sedentaria</taxon>
        <taxon>Canalipalpata</taxon>
        <taxon>Sabellida</taxon>
        <taxon>Oweniida</taxon>
        <taxon>Oweniidae</taxon>
        <taxon>Owenia</taxon>
    </lineage>
</organism>
<proteinExistence type="predicted"/>
<evidence type="ECO:0000313" key="1">
    <source>
        <dbReference type="EMBL" id="CAH1775726.1"/>
    </source>
</evidence>
<dbReference type="Gene3D" id="2.40.10.10">
    <property type="entry name" value="Trypsin-like serine proteases"/>
    <property type="match status" value="2"/>
</dbReference>
<evidence type="ECO:0000313" key="2">
    <source>
        <dbReference type="Proteomes" id="UP000749559"/>
    </source>
</evidence>
<accession>A0A8J1XQY4</accession>
<dbReference type="SUPFAM" id="SSF50494">
    <property type="entry name" value="Trypsin-like serine proteases"/>
    <property type="match status" value="1"/>
</dbReference>
<name>A0A8J1XQY4_OWEFU</name>
<keyword evidence="2" id="KW-1185">Reference proteome</keyword>
<dbReference type="InterPro" id="IPR009003">
    <property type="entry name" value="Peptidase_S1_PA"/>
</dbReference>
<gene>
    <name evidence="1" type="ORF">OFUS_LOCUS2991</name>
</gene>
<comment type="caution">
    <text evidence="1">The sequence shown here is derived from an EMBL/GenBank/DDBJ whole genome shotgun (WGS) entry which is preliminary data.</text>
</comment>
<dbReference type="EMBL" id="CAIIXF020000001">
    <property type="protein sequence ID" value="CAH1775726.1"/>
    <property type="molecule type" value="Genomic_DNA"/>
</dbReference>
<feature type="non-terminal residue" evidence="1">
    <location>
        <position position="1"/>
    </location>
</feature>
<dbReference type="Proteomes" id="UP000749559">
    <property type="component" value="Unassembled WGS sequence"/>
</dbReference>
<sequence>GTLVTPCHVMTSFTCVRKNNGIKVYIGEHSVGDDVEVIDADKPRLTNKALGVSIFNLATCVDTNAPNVDVISVIDSTIPDGWNARWFGWGTEHITVGSQSQVVQSATCQSN</sequence>
<reference evidence="1" key="1">
    <citation type="submission" date="2022-03" db="EMBL/GenBank/DDBJ databases">
        <authorList>
            <person name="Martin C."/>
        </authorList>
    </citation>
    <scope>NUCLEOTIDE SEQUENCE</scope>
</reference>
<dbReference type="AlphaFoldDB" id="A0A8J1XQY4"/>